<dbReference type="InterPro" id="IPR011545">
    <property type="entry name" value="DEAD/DEAH_box_helicase_dom"/>
</dbReference>
<dbReference type="GO" id="GO:0003724">
    <property type="term" value="F:RNA helicase activity"/>
    <property type="evidence" value="ECO:0007669"/>
    <property type="project" value="UniProtKB-EC"/>
</dbReference>
<evidence type="ECO:0000256" key="6">
    <source>
        <dbReference type="ARBA" id="ARBA00022840"/>
    </source>
</evidence>
<organism evidence="11">
    <name type="scientific">Harvfovirus sp</name>
    <dbReference type="NCBI Taxonomy" id="2487768"/>
    <lineage>
        <taxon>Viruses</taxon>
        <taxon>Varidnaviria</taxon>
        <taxon>Bamfordvirae</taxon>
        <taxon>Nucleocytoviricota</taxon>
        <taxon>Megaviricetes</taxon>
        <taxon>Imitervirales</taxon>
        <taxon>Mimiviridae</taxon>
        <taxon>Klosneuvirinae</taxon>
    </lineage>
</organism>
<feature type="domain" description="Helicase ATP-binding" evidence="9">
    <location>
        <begin position="27"/>
        <end position="189"/>
    </location>
</feature>
<dbReference type="GO" id="GO:0016787">
    <property type="term" value="F:hydrolase activity"/>
    <property type="evidence" value="ECO:0007669"/>
    <property type="project" value="UniProtKB-KW"/>
</dbReference>
<dbReference type="Pfam" id="PF00271">
    <property type="entry name" value="Helicase_C"/>
    <property type="match status" value="1"/>
</dbReference>
<dbReference type="PANTHER" id="PTHR18934">
    <property type="entry name" value="ATP-DEPENDENT RNA HELICASE"/>
    <property type="match status" value="1"/>
</dbReference>
<dbReference type="InterPro" id="IPR001650">
    <property type="entry name" value="Helicase_C-like"/>
</dbReference>
<dbReference type="GO" id="GO:0003723">
    <property type="term" value="F:RNA binding"/>
    <property type="evidence" value="ECO:0007669"/>
    <property type="project" value="TreeGrafter"/>
</dbReference>
<dbReference type="PROSITE" id="PS51194">
    <property type="entry name" value="HELICASE_CTER"/>
    <property type="match status" value="1"/>
</dbReference>
<dbReference type="Gene3D" id="3.40.50.300">
    <property type="entry name" value="P-loop containing nucleotide triphosphate hydrolases"/>
    <property type="match status" value="2"/>
</dbReference>
<comment type="similarity">
    <text evidence="1">Belongs to the DEAD box helicase family. DEAH subfamily.</text>
</comment>
<dbReference type="PANTHER" id="PTHR18934:SF91">
    <property type="entry name" value="PRE-MRNA-SPLICING FACTOR ATP-DEPENDENT RNA HELICASE PRP16"/>
    <property type="match status" value="1"/>
</dbReference>
<dbReference type="SMART" id="SM00487">
    <property type="entry name" value="DEXDc"/>
    <property type="match status" value="1"/>
</dbReference>
<evidence type="ECO:0000313" key="11">
    <source>
        <dbReference type="EMBL" id="AYV81518.1"/>
    </source>
</evidence>
<proteinExistence type="inferred from homology"/>
<keyword evidence="4" id="KW-0378">Hydrolase</keyword>
<dbReference type="CDD" id="cd18791">
    <property type="entry name" value="SF2_C_RHA"/>
    <property type="match status" value="1"/>
</dbReference>
<dbReference type="InterPro" id="IPR014001">
    <property type="entry name" value="Helicase_ATP-bd"/>
</dbReference>
<dbReference type="EC" id="3.6.4.13" evidence="2"/>
<dbReference type="SMART" id="SM00490">
    <property type="entry name" value="HELICc"/>
    <property type="match status" value="1"/>
</dbReference>
<feature type="compositionally biased region" description="Basic and acidic residues" evidence="8">
    <location>
        <begin position="809"/>
        <end position="823"/>
    </location>
</feature>
<accession>A0A3G5A2R3</accession>
<name>A0A3G5A2R3_9VIRU</name>
<dbReference type="PROSITE" id="PS51192">
    <property type="entry name" value="HELICASE_ATP_BIND_1"/>
    <property type="match status" value="1"/>
</dbReference>
<evidence type="ECO:0000256" key="8">
    <source>
        <dbReference type="SAM" id="MobiDB-lite"/>
    </source>
</evidence>
<dbReference type="GO" id="GO:0005524">
    <property type="term" value="F:ATP binding"/>
    <property type="evidence" value="ECO:0007669"/>
    <property type="project" value="UniProtKB-KW"/>
</dbReference>
<feature type="domain" description="Helicase C-terminal" evidence="10">
    <location>
        <begin position="220"/>
        <end position="408"/>
    </location>
</feature>
<dbReference type="Pfam" id="PF00270">
    <property type="entry name" value="DEAD"/>
    <property type="match status" value="1"/>
</dbReference>
<keyword evidence="6" id="KW-0067">ATP-binding</keyword>
<evidence type="ECO:0000256" key="3">
    <source>
        <dbReference type="ARBA" id="ARBA00022741"/>
    </source>
</evidence>
<protein>
    <recommendedName>
        <fullName evidence="2">RNA helicase</fullName>
        <ecNumber evidence="2">3.6.4.13</ecNumber>
    </recommendedName>
</protein>
<gene>
    <name evidence="11" type="ORF">Harvfovirus38_12</name>
</gene>
<keyword evidence="3" id="KW-0547">Nucleotide-binding</keyword>
<evidence type="ECO:0000259" key="10">
    <source>
        <dbReference type="PROSITE" id="PS51194"/>
    </source>
</evidence>
<reference evidence="11" key="1">
    <citation type="submission" date="2018-10" db="EMBL/GenBank/DDBJ databases">
        <title>Hidden diversity of soil giant viruses.</title>
        <authorList>
            <person name="Schulz F."/>
            <person name="Alteio L."/>
            <person name="Goudeau D."/>
            <person name="Ryan E.M."/>
            <person name="Malmstrom R.R."/>
            <person name="Blanchard J."/>
            <person name="Woyke T."/>
        </authorList>
    </citation>
    <scope>NUCLEOTIDE SEQUENCE</scope>
    <source>
        <strain evidence="11">HAV1</strain>
    </source>
</reference>
<evidence type="ECO:0000256" key="7">
    <source>
        <dbReference type="ARBA" id="ARBA00047984"/>
    </source>
</evidence>
<evidence type="ECO:0000256" key="2">
    <source>
        <dbReference type="ARBA" id="ARBA00012552"/>
    </source>
</evidence>
<keyword evidence="5 11" id="KW-0347">Helicase</keyword>
<comment type="catalytic activity">
    <reaction evidence="7">
        <text>ATP + H2O = ADP + phosphate + H(+)</text>
        <dbReference type="Rhea" id="RHEA:13065"/>
        <dbReference type="ChEBI" id="CHEBI:15377"/>
        <dbReference type="ChEBI" id="CHEBI:15378"/>
        <dbReference type="ChEBI" id="CHEBI:30616"/>
        <dbReference type="ChEBI" id="CHEBI:43474"/>
        <dbReference type="ChEBI" id="CHEBI:456216"/>
        <dbReference type="EC" id="3.6.4.13"/>
    </reaction>
</comment>
<dbReference type="SUPFAM" id="SSF52540">
    <property type="entry name" value="P-loop containing nucleoside triphosphate hydrolases"/>
    <property type="match status" value="1"/>
</dbReference>
<sequence>MDIIKFLDERINKTKFGKSGGARFIYDNLLKGINTLGTSSSTGSGKTTCIAQICAKLALEQNKKTITTIITIPQRNSAINMCKYLNAGLPHELFGYIIHGESYVPKTCLVTFTTTGWSSSKILGDPNFKFDIFVLDEAHETNVDISLLFASLYQLNNLQRSFQLIISSATIDRNDYCKHYPKLKWFDEKQNESIHKIKFLKANEIVNIKSPSYNHSIVTHINNILNTTEKNHILVHLDGQERIENIYSLLLAQFKKDNTDVLIYPLYSQLPKDEQILALSKSSKRKIILATNIVESSITIDDVSYGICMPYHKIPKMTSDSYLTLELTNCSKRNIIQRHGRIGRVPAYDKKGQLIKGYTLVLTTENEYKKLKLSPEKEIDTNPLFHPILKFYASYLYQKANVKIEDYFLNISKKRIATDSNLLLEYGLIELNDKVYNITHMGKTIAKLPTSIPNGYVIYHAIQKLPKEYWFTLCFLIAIKENQVNPFYIPRDKRDDKKYTDKFKIWHKKDDITTIINLMNEYSKQWEKRKERGWCQKNNLYQLFFENMWKGSKKLLVFMVALHKNTLEDASYETLQENLKHVTSEIEIIQPYQNIEAIYQFLAENMLDRVFIAFIDLEGDPIYDRSRGIYYITKRDHIKRMAKMKELLDQDDGTIVIEFDIDLTVEQILSYLPNPEEEISSILTNKFIGLVDEIDDQSTEISSSIDSNSMKDKIKEIMTFDRSLNKFIVGRASNYKAADIAEIISFNVFMDPNRKNLGYLSQIMTSKKSILLKDLCSQFKGIAELIGEINEISSSGSSDPNDFVNSDDNSEKSDEFSGSDKDQ</sequence>
<evidence type="ECO:0000256" key="1">
    <source>
        <dbReference type="ARBA" id="ARBA00008792"/>
    </source>
</evidence>
<dbReference type="InterPro" id="IPR027417">
    <property type="entry name" value="P-loop_NTPase"/>
</dbReference>
<evidence type="ECO:0000259" key="9">
    <source>
        <dbReference type="PROSITE" id="PS51192"/>
    </source>
</evidence>
<dbReference type="EMBL" id="MK072280">
    <property type="protein sequence ID" value="AYV81518.1"/>
    <property type="molecule type" value="Genomic_DNA"/>
</dbReference>
<evidence type="ECO:0000256" key="4">
    <source>
        <dbReference type="ARBA" id="ARBA00022801"/>
    </source>
</evidence>
<feature type="region of interest" description="Disordered" evidence="8">
    <location>
        <begin position="792"/>
        <end position="823"/>
    </location>
</feature>
<evidence type="ECO:0000256" key="5">
    <source>
        <dbReference type="ARBA" id="ARBA00022806"/>
    </source>
</evidence>